<organism evidence="2 3">
    <name type="scientific">Asparagus officinalis</name>
    <name type="common">Garden asparagus</name>
    <dbReference type="NCBI Taxonomy" id="4686"/>
    <lineage>
        <taxon>Eukaryota</taxon>
        <taxon>Viridiplantae</taxon>
        <taxon>Streptophyta</taxon>
        <taxon>Embryophyta</taxon>
        <taxon>Tracheophyta</taxon>
        <taxon>Spermatophyta</taxon>
        <taxon>Magnoliopsida</taxon>
        <taxon>Liliopsida</taxon>
        <taxon>Asparagales</taxon>
        <taxon>Asparagaceae</taxon>
        <taxon>Asparagoideae</taxon>
        <taxon>Asparagus</taxon>
    </lineage>
</organism>
<name>A0A5P1FF88_ASPOF</name>
<evidence type="ECO:0000313" key="3">
    <source>
        <dbReference type="Proteomes" id="UP000243459"/>
    </source>
</evidence>
<evidence type="ECO:0000256" key="1">
    <source>
        <dbReference type="SAM" id="MobiDB-lite"/>
    </source>
</evidence>
<protein>
    <submittedName>
        <fullName evidence="2">Uncharacterized protein</fullName>
    </submittedName>
</protein>
<reference evidence="3" key="1">
    <citation type="journal article" date="2017" name="Nat. Commun.">
        <title>The asparagus genome sheds light on the origin and evolution of a young Y chromosome.</title>
        <authorList>
            <person name="Harkess A."/>
            <person name="Zhou J."/>
            <person name="Xu C."/>
            <person name="Bowers J.E."/>
            <person name="Van der Hulst R."/>
            <person name="Ayyampalayam S."/>
            <person name="Mercati F."/>
            <person name="Riccardi P."/>
            <person name="McKain M.R."/>
            <person name="Kakrana A."/>
            <person name="Tang H."/>
            <person name="Ray J."/>
            <person name="Groenendijk J."/>
            <person name="Arikit S."/>
            <person name="Mathioni S.M."/>
            <person name="Nakano M."/>
            <person name="Shan H."/>
            <person name="Telgmann-Rauber A."/>
            <person name="Kanno A."/>
            <person name="Yue Z."/>
            <person name="Chen H."/>
            <person name="Li W."/>
            <person name="Chen Y."/>
            <person name="Xu X."/>
            <person name="Zhang Y."/>
            <person name="Luo S."/>
            <person name="Chen H."/>
            <person name="Gao J."/>
            <person name="Mao Z."/>
            <person name="Pires J.C."/>
            <person name="Luo M."/>
            <person name="Kudrna D."/>
            <person name="Wing R.A."/>
            <person name="Meyers B.C."/>
            <person name="Yi K."/>
            <person name="Kong H."/>
            <person name="Lavrijsen P."/>
            <person name="Sunseri F."/>
            <person name="Falavigna A."/>
            <person name="Ye Y."/>
            <person name="Leebens-Mack J.H."/>
            <person name="Chen G."/>
        </authorList>
    </citation>
    <scope>NUCLEOTIDE SEQUENCE [LARGE SCALE GENOMIC DNA]</scope>
    <source>
        <strain evidence="3">cv. DH0086</strain>
    </source>
</reference>
<feature type="region of interest" description="Disordered" evidence="1">
    <location>
        <begin position="146"/>
        <end position="173"/>
    </location>
</feature>
<feature type="compositionally biased region" description="Low complexity" evidence="1">
    <location>
        <begin position="115"/>
        <end position="126"/>
    </location>
</feature>
<feature type="compositionally biased region" description="Basic residues" evidence="1">
    <location>
        <begin position="1"/>
        <end position="19"/>
    </location>
</feature>
<proteinExistence type="predicted"/>
<feature type="region of interest" description="Disordered" evidence="1">
    <location>
        <begin position="42"/>
        <end position="129"/>
    </location>
</feature>
<accession>A0A5P1FF88</accession>
<dbReference type="Proteomes" id="UP000243459">
    <property type="component" value="Chromosome 3"/>
</dbReference>
<gene>
    <name evidence="2" type="ORF">A4U43_C03F31970</name>
</gene>
<dbReference type="Gramene" id="ONK76772">
    <property type="protein sequence ID" value="ONK76772"/>
    <property type="gene ID" value="A4U43_C03F31970"/>
</dbReference>
<feature type="compositionally biased region" description="Basic and acidic residues" evidence="1">
    <location>
        <begin position="146"/>
        <end position="161"/>
    </location>
</feature>
<sequence length="312" mass="33551">MIGSKSHRPGRTPPRHRQPLRPSPPTRLKIVAVRRRPPLIEALNVLLSPPQRPETTRPGPLQPGSGRREQARHRGSRGDSRRWLACSRPGTPKPGWPCTTLPGPEQPRQDREMPGRSGPYSARAAARGGGDGGRIGLMILAQPGEERRGRVAADGRGRGEVDGGDGGGGGVRRERKSTALATMYEMSKGSLRFRALAKAAGPRDALMGCSCEGEGGDEVAKEMARRTLKVVRGDEEEEEEEEAGVCRSVVSDGLVSFRREGGETASVAVRRATLPASEPQCELGSCKSLVCLDCDRHAVLSFLSSDLCLIFI</sequence>
<keyword evidence="3" id="KW-1185">Reference proteome</keyword>
<dbReference type="AlphaFoldDB" id="A0A5P1FF88"/>
<evidence type="ECO:0000313" key="2">
    <source>
        <dbReference type="EMBL" id="ONK76772.1"/>
    </source>
</evidence>
<dbReference type="EMBL" id="CM007383">
    <property type="protein sequence ID" value="ONK76772.1"/>
    <property type="molecule type" value="Genomic_DNA"/>
</dbReference>
<feature type="region of interest" description="Disordered" evidence="1">
    <location>
        <begin position="1"/>
        <end position="28"/>
    </location>
</feature>